<evidence type="ECO:0000256" key="3">
    <source>
        <dbReference type="ARBA" id="ARBA00022679"/>
    </source>
</evidence>
<protein>
    <recommendedName>
        <fullName evidence="2">non-specific protein-tyrosine kinase</fullName>
        <ecNumber evidence="2">2.7.10.2</ecNumber>
    </recommendedName>
</protein>
<evidence type="ECO:0000256" key="4">
    <source>
        <dbReference type="ARBA" id="ARBA00022741"/>
    </source>
</evidence>
<gene>
    <name evidence="13" type="ORF">GM418_09655</name>
</gene>
<evidence type="ECO:0000313" key="13">
    <source>
        <dbReference type="EMBL" id="QGY43912.1"/>
    </source>
</evidence>
<dbReference type="InterPro" id="IPR025669">
    <property type="entry name" value="AAA_dom"/>
</dbReference>
<keyword evidence="4" id="KW-0547">Nucleotide-binding</keyword>
<evidence type="ECO:0000256" key="9">
    <source>
        <dbReference type="SAM" id="Coils"/>
    </source>
</evidence>
<dbReference type="NCBIfam" id="TIGR01007">
    <property type="entry name" value="eps_fam"/>
    <property type="match status" value="1"/>
</dbReference>
<dbReference type="EMBL" id="CP046401">
    <property type="protein sequence ID" value="QGY43912.1"/>
    <property type="molecule type" value="Genomic_DNA"/>
</dbReference>
<dbReference type="GO" id="GO:0005886">
    <property type="term" value="C:plasma membrane"/>
    <property type="evidence" value="ECO:0007669"/>
    <property type="project" value="TreeGrafter"/>
</dbReference>
<dbReference type="Proteomes" id="UP000428260">
    <property type="component" value="Chromosome"/>
</dbReference>
<keyword evidence="3 13" id="KW-0808">Transferase</keyword>
<sequence length="784" mass="89581">MERIDEVISLIDAHEKKQTRNLFLKYLKKWPWFVAVCLIFVAIGYFKYKNSPNIYQVGSRILIKGEETNLSNVLSFDNPIMNMGKKTNIENQLGILQSYTLYQKALKNLNWETSWYKKELLYNKELYKNEPFELVIPPTARNAEGVLIGIEPLNEKQYFVKIEGSTTMNGYGQEINIEQTMSFGEPFLNDFFNFTINSGYGKPEETYFLKFNNLNSLTQQYLAKTNIGLEDLNSDLIVISIAGANPRKEADFINELNNVFVQFGVQNKEKSSDNSMEFIDSQLERIQKSLKTSEDNFSDYRKNNQVMNLGQEAQVVYKRLEEIENEQYLTQLQYDYYSDLQQYLDDSKKIEEMVSPSVIGINDANLTKMLSDLMDLYGRREVLGMSVQEKNPTFIKLEREIKITRDGLEETLKNQLKATETKLESMQERFNSIQERLKKLPETEKQLVSIQREFDLNNDLYTYMLQKKAEASISKASIAPEVQIIDPARVEAAFHVGPSMVKNVGLGFFAGFFLTFGVITLIGFFNNKIETREEIEKGTKIPVLEGIIQHKYKVNLPVIHHPRSGIAESFRGVKSNLNAILEQPGAKVVSINSLIPGEGKSFISSNFSAILTKTNKKVLLIGADMHKPTLHNYLDLKEAPGLSNYLQGEKTFDEIVMPTSVPNLSVIQAGPVPPNPSDLIDGDKLERLIDRVRKIYDYIIFDNAPLLLVPDAIITSRFSDVSLFILRINHSHKDQIGQINKIVDFNKVQKAAIVINETPDRGYGYGNKYWKKGYGEYKGKMSIA</sequence>
<feature type="domain" description="AAA" evidence="11">
    <location>
        <begin position="587"/>
        <end position="709"/>
    </location>
</feature>
<dbReference type="RefSeq" id="WP_158865511.1">
    <property type="nucleotide sequence ID" value="NZ_CP046401.1"/>
</dbReference>
<name>A0A6I6JUT1_9BACT</name>
<organism evidence="13 14">
    <name type="scientific">Maribellus comscasis</name>
    <dbReference type="NCBI Taxonomy" id="2681766"/>
    <lineage>
        <taxon>Bacteria</taxon>
        <taxon>Pseudomonadati</taxon>
        <taxon>Bacteroidota</taxon>
        <taxon>Bacteroidia</taxon>
        <taxon>Marinilabiliales</taxon>
        <taxon>Prolixibacteraceae</taxon>
        <taxon>Maribellus</taxon>
    </lineage>
</organism>
<evidence type="ECO:0000256" key="7">
    <source>
        <dbReference type="ARBA" id="ARBA00023137"/>
    </source>
</evidence>
<evidence type="ECO:0000256" key="2">
    <source>
        <dbReference type="ARBA" id="ARBA00011903"/>
    </source>
</evidence>
<dbReference type="KEGG" id="mcos:GM418_09655"/>
<dbReference type="Pfam" id="PF13614">
    <property type="entry name" value="AAA_31"/>
    <property type="match status" value="1"/>
</dbReference>
<dbReference type="SUPFAM" id="SSF52540">
    <property type="entry name" value="P-loop containing nucleoside triphosphate hydrolases"/>
    <property type="match status" value="1"/>
</dbReference>
<keyword evidence="9" id="KW-0175">Coiled coil</keyword>
<evidence type="ECO:0000256" key="6">
    <source>
        <dbReference type="ARBA" id="ARBA00022840"/>
    </source>
</evidence>
<reference evidence="13 14" key="1">
    <citation type="submission" date="2019-11" db="EMBL/GenBank/DDBJ databases">
        <authorList>
            <person name="Zheng R.K."/>
            <person name="Sun C.M."/>
        </authorList>
    </citation>
    <scope>NUCLEOTIDE SEQUENCE [LARGE SCALE GENOMIC DNA]</scope>
    <source>
        <strain evidence="13 14">WC007</strain>
    </source>
</reference>
<dbReference type="PANTHER" id="PTHR32309">
    <property type="entry name" value="TYROSINE-PROTEIN KINASE"/>
    <property type="match status" value="1"/>
</dbReference>
<dbReference type="InterPro" id="IPR050445">
    <property type="entry name" value="Bact_polysacc_biosynth/exp"/>
</dbReference>
<feature type="transmembrane region" description="Helical" evidence="10">
    <location>
        <begin position="504"/>
        <end position="525"/>
    </location>
</feature>
<evidence type="ECO:0000256" key="8">
    <source>
        <dbReference type="ARBA" id="ARBA00051245"/>
    </source>
</evidence>
<evidence type="ECO:0000256" key="5">
    <source>
        <dbReference type="ARBA" id="ARBA00022777"/>
    </source>
</evidence>
<evidence type="ECO:0000313" key="14">
    <source>
        <dbReference type="Proteomes" id="UP000428260"/>
    </source>
</evidence>
<dbReference type="CDD" id="cd05387">
    <property type="entry name" value="BY-kinase"/>
    <property type="match status" value="1"/>
</dbReference>
<feature type="coiled-coil region" evidence="9">
    <location>
        <begin position="276"/>
        <end position="326"/>
    </location>
</feature>
<dbReference type="InterPro" id="IPR032807">
    <property type="entry name" value="GNVR"/>
</dbReference>
<evidence type="ECO:0000259" key="11">
    <source>
        <dbReference type="Pfam" id="PF13614"/>
    </source>
</evidence>
<keyword evidence="6" id="KW-0067">ATP-binding</keyword>
<dbReference type="InterPro" id="IPR005702">
    <property type="entry name" value="Wzc-like_C"/>
</dbReference>
<keyword evidence="14" id="KW-1185">Reference proteome</keyword>
<feature type="domain" description="Tyrosine-protein kinase G-rich" evidence="12">
    <location>
        <begin position="442"/>
        <end position="519"/>
    </location>
</feature>
<keyword evidence="5 13" id="KW-0418">Kinase</keyword>
<dbReference type="InterPro" id="IPR027417">
    <property type="entry name" value="P-loop_NTPase"/>
</dbReference>
<accession>A0A6I6JUT1</accession>
<evidence type="ECO:0000259" key="12">
    <source>
        <dbReference type="Pfam" id="PF13807"/>
    </source>
</evidence>
<keyword evidence="10" id="KW-0472">Membrane</keyword>
<proteinExistence type="inferred from homology"/>
<keyword evidence="7" id="KW-0829">Tyrosine-protein kinase</keyword>
<evidence type="ECO:0000256" key="10">
    <source>
        <dbReference type="SAM" id="Phobius"/>
    </source>
</evidence>
<keyword evidence="10" id="KW-0812">Transmembrane</keyword>
<dbReference type="GO" id="GO:0005524">
    <property type="term" value="F:ATP binding"/>
    <property type="evidence" value="ECO:0007669"/>
    <property type="project" value="UniProtKB-KW"/>
</dbReference>
<dbReference type="EC" id="2.7.10.2" evidence="2"/>
<dbReference type="Gene3D" id="3.40.50.300">
    <property type="entry name" value="P-loop containing nucleotide triphosphate hydrolases"/>
    <property type="match status" value="1"/>
</dbReference>
<comment type="similarity">
    <text evidence="1">Belongs to the CpsD/CapB family.</text>
</comment>
<dbReference type="Pfam" id="PF13807">
    <property type="entry name" value="GNVR"/>
    <property type="match status" value="1"/>
</dbReference>
<dbReference type="GO" id="GO:0004715">
    <property type="term" value="F:non-membrane spanning protein tyrosine kinase activity"/>
    <property type="evidence" value="ECO:0007669"/>
    <property type="project" value="UniProtKB-EC"/>
</dbReference>
<comment type="catalytic activity">
    <reaction evidence="8">
        <text>L-tyrosyl-[protein] + ATP = O-phospho-L-tyrosyl-[protein] + ADP + H(+)</text>
        <dbReference type="Rhea" id="RHEA:10596"/>
        <dbReference type="Rhea" id="RHEA-COMP:10136"/>
        <dbReference type="Rhea" id="RHEA-COMP:20101"/>
        <dbReference type="ChEBI" id="CHEBI:15378"/>
        <dbReference type="ChEBI" id="CHEBI:30616"/>
        <dbReference type="ChEBI" id="CHEBI:46858"/>
        <dbReference type="ChEBI" id="CHEBI:61978"/>
        <dbReference type="ChEBI" id="CHEBI:456216"/>
        <dbReference type="EC" id="2.7.10.2"/>
    </reaction>
</comment>
<dbReference type="AlphaFoldDB" id="A0A6I6JUT1"/>
<keyword evidence="10" id="KW-1133">Transmembrane helix</keyword>
<dbReference type="PANTHER" id="PTHR32309:SF13">
    <property type="entry name" value="FERRIC ENTEROBACTIN TRANSPORT PROTEIN FEPE"/>
    <property type="match status" value="1"/>
</dbReference>
<feature type="coiled-coil region" evidence="9">
    <location>
        <begin position="409"/>
        <end position="436"/>
    </location>
</feature>
<feature type="transmembrane region" description="Helical" evidence="10">
    <location>
        <begin position="30"/>
        <end position="48"/>
    </location>
</feature>
<evidence type="ECO:0000256" key="1">
    <source>
        <dbReference type="ARBA" id="ARBA00007316"/>
    </source>
</evidence>